<dbReference type="AlphaFoldDB" id="A0A4Z2ELZ0"/>
<evidence type="ECO:0000313" key="1">
    <source>
        <dbReference type="EMBL" id="TNN29785.1"/>
    </source>
</evidence>
<keyword evidence="2" id="KW-1185">Reference proteome</keyword>
<accession>A0A4Z2ELZ0</accession>
<sequence>MAHRQPAHSHDKHKGFWFSEAAPVRIFLEESSCDVIASLARQLPRCTPGSFQAVGAKPGSFYFCINWRNKAGVEPRWPGSVAAL</sequence>
<gene>
    <name evidence="1" type="ORF">EYF80_060067</name>
</gene>
<protein>
    <submittedName>
        <fullName evidence="1">Uncharacterized protein</fullName>
    </submittedName>
</protein>
<dbReference type="EMBL" id="SRLO01005210">
    <property type="protein sequence ID" value="TNN29785.1"/>
    <property type="molecule type" value="Genomic_DNA"/>
</dbReference>
<evidence type="ECO:0000313" key="2">
    <source>
        <dbReference type="Proteomes" id="UP000314294"/>
    </source>
</evidence>
<proteinExistence type="predicted"/>
<reference evidence="1 2" key="1">
    <citation type="submission" date="2019-03" db="EMBL/GenBank/DDBJ databases">
        <title>First draft genome of Liparis tanakae, snailfish: a comprehensive survey of snailfish specific genes.</title>
        <authorList>
            <person name="Kim W."/>
            <person name="Song I."/>
            <person name="Jeong J.-H."/>
            <person name="Kim D."/>
            <person name="Kim S."/>
            <person name="Ryu S."/>
            <person name="Song J.Y."/>
            <person name="Lee S.K."/>
        </authorList>
    </citation>
    <scope>NUCLEOTIDE SEQUENCE [LARGE SCALE GENOMIC DNA]</scope>
    <source>
        <tissue evidence="1">Muscle</tissue>
    </source>
</reference>
<organism evidence="1 2">
    <name type="scientific">Liparis tanakae</name>
    <name type="common">Tanaka's snailfish</name>
    <dbReference type="NCBI Taxonomy" id="230148"/>
    <lineage>
        <taxon>Eukaryota</taxon>
        <taxon>Metazoa</taxon>
        <taxon>Chordata</taxon>
        <taxon>Craniata</taxon>
        <taxon>Vertebrata</taxon>
        <taxon>Euteleostomi</taxon>
        <taxon>Actinopterygii</taxon>
        <taxon>Neopterygii</taxon>
        <taxon>Teleostei</taxon>
        <taxon>Neoteleostei</taxon>
        <taxon>Acanthomorphata</taxon>
        <taxon>Eupercaria</taxon>
        <taxon>Perciformes</taxon>
        <taxon>Cottioidei</taxon>
        <taxon>Cottales</taxon>
        <taxon>Liparidae</taxon>
        <taxon>Liparis</taxon>
    </lineage>
</organism>
<dbReference type="Proteomes" id="UP000314294">
    <property type="component" value="Unassembled WGS sequence"/>
</dbReference>
<name>A0A4Z2ELZ0_9TELE</name>
<comment type="caution">
    <text evidence="1">The sequence shown here is derived from an EMBL/GenBank/DDBJ whole genome shotgun (WGS) entry which is preliminary data.</text>
</comment>